<reference evidence="1" key="2">
    <citation type="submission" date="2020-09" db="EMBL/GenBank/DDBJ databases">
        <authorList>
            <person name="Sun Q."/>
            <person name="Kim S."/>
        </authorList>
    </citation>
    <scope>NUCLEOTIDE SEQUENCE</scope>
    <source>
        <strain evidence="1">KCTC 23310</strain>
    </source>
</reference>
<protein>
    <submittedName>
        <fullName evidence="1">Uncharacterized protein</fullName>
    </submittedName>
</protein>
<evidence type="ECO:0000313" key="2">
    <source>
        <dbReference type="Proteomes" id="UP000638981"/>
    </source>
</evidence>
<organism evidence="1 2">
    <name type="scientific">Neogemmobacter tilapiae</name>
    <dbReference type="NCBI Taxonomy" id="875041"/>
    <lineage>
        <taxon>Bacteria</taxon>
        <taxon>Pseudomonadati</taxon>
        <taxon>Pseudomonadota</taxon>
        <taxon>Alphaproteobacteria</taxon>
        <taxon>Rhodobacterales</taxon>
        <taxon>Paracoccaceae</taxon>
        <taxon>Neogemmobacter</taxon>
    </lineage>
</organism>
<name>A0A918WHW0_9RHOB</name>
<dbReference type="EMBL" id="BMYJ01000002">
    <property type="protein sequence ID" value="GHC47735.1"/>
    <property type="molecule type" value="Genomic_DNA"/>
</dbReference>
<reference evidence="1" key="1">
    <citation type="journal article" date="2014" name="Int. J. Syst. Evol. Microbiol.">
        <title>Complete genome sequence of Corynebacterium casei LMG S-19264T (=DSM 44701T), isolated from a smear-ripened cheese.</title>
        <authorList>
            <consortium name="US DOE Joint Genome Institute (JGI-PGF)"/>
            <person name="Walter F."/>
            <person name="Albersmeier A."/>
            <person name="Kalinowski J."/>
            <person name="Ruckert C."/>
        </authorList>
    </citation>
    <scope>NUCLEOTIDE SEQUENCE</scope>
    <source>
        <strain evidence="1">KCTC 23310</strain>
    </source>
</reference>
<accession>A0A918WHW0</accession>
<dbReference type="AlphaFoldDB" id="A0A918WHW0"/>
<dbReference type="Proteomes" id="UP000638981">
    <property type="component" value="Unassembled WGS sequence"/>
</dbReference>
<sequence>MQLVRNFAEDSIWVARPMRVVYLSAADLSEIETMAIRLSGLGAGMSHAEDTYAAVEMVMDHPGGFGLLIADCDSLGGIEEGDKLFRMLGESIQQLPVILTATDLAEQVFPTDKSAPIRLRAPLTPVALRLGIEHAARSREAMTA</sequence>
<comment type="caution">
    <text evidence="1">The sequence shown here is derived from an EMBL/GenBank/DDBJ whole genome shotgun (WGS) entry which is preliminary data.</text>
</comment>
<keyword evidence="2" id="KW-1185">Reference proteome</keyword>
<proteinExistence type="predicted"/>
<evidence type="ECO:0000313" key="1">
    <source>
        <dbReference type="EMBL" id="GHC47735.1"/>
    </source>
</evidence>
<gene>
    <name evidence="1" type="ORF">GCM10007315_07000</name>
</gene>